<evidence type="ECO:0000256" key="6">
    <source>
        <dbReference type="RuleBase" id="RU000559"/>
    </source>
</evidence>
<accession>A0ABY2XPY8</accession>
<evidence type="ECO:0000256" key="4">
    <source>
        <dbReference type="ARBA" id="ARBA00035171"/>
    </source>
</evidence>
<gene>
    <name evidence="5" type="primary">rplS</name>
    <name evidence="7" type="ORF">FGS76_02725</name>
</gene>
<evidence type="ECO:0000313" key="8">
    <source>
        <dbReference type="Proteomes" id="UP000739180"/>
    </source>
</evidence>
<dbReference type="RefSeq" id="WP_138771087.1">
    <property type="nucleotide sequence ID" value="NZ_JBHSSX010000024.1"/>
</dbReference>
<dbReference type="InterPro" id="IPR008991">
    <property type="entry name" value="Translation_prot_SH3-like_sf"/>
</dbReference>
<evidence type="ECO:0000256" key="1">
    <source>
        <dbReference type="ARBA" id="ARBA00005781"/>
    </source>
</evidence>
<dbReference type="NCBIfam" id="TIGR01024">
    <property type="entry name" value="rplS_bact"/>
    <property type="match status" value="1"/>
</dbReference>
<dbReference type="PRINTS" id="PR00061">
    <property type="entry name" value="RIBOSOMALL19"/>
</dbReference>
<dbReference type="InterPro" id="IPR038657">
    <property type="entry name" value="Ribosomal_bL19_sf"/>
</dbReference>
<dbReference type="EMBL" id="VCQT01000012">
    <property type="protein sequence ID" value="TMW14721.1"/>
    <property type="molecule type" value="Genomic_DNA"/>
</dbReference>
<keyword evidence="8" id="KW-1185">Reference proteome</keyword>
<dbReference type="Gene3D" id="2.30.30.790">
    <property type="match status" value="1"/>
</dbReference>
<dbReference type="PANTHER" id="PTHR15680">
    <property type="entry name" value="RIBOSOMAL PROTEIN L19"/>
    <property type="match status" value="1"/>
</dbReference>
<dbReference type="InterPro" id="IPR018257">
    <property type="entry name" value="Ribosomal_bL19_CS"/>
</dbReference>
<evidence type="ECO:0000256" key="5">
    <source>
        <dbReference type="HAMAP-Rule" id="MF_00402"/>
    </source>
</evidence>
<dbReference type="PANTHER" id="PTHR15680:SF9">
    <property type="entry name" value="LARGE RIBOSOMAL SUBUNIT PROTEIN BL19M"/>
    <property type="match status" value="1"/>
</dbReference>
<name>A0ABY2XPY8_9GAMM</name>
<evidence type="ECO:0000313" key="7">
    <source>
        <dbReference type="EMBL" id="TMW14721.1"/>
    </source>
</evidence>
<dbReference type="InterPro" id="IPR001857">
    <property type="entry name" value="Ribosomal_bL19"/>
</dbReference>
<proteinExistence type="inferred from homology"/>
<dbReference type="HAMAP" id="MF_00402">
    <property type="entry name" value="Ribosomal_bL19"/>
    <property type="match status" value="1"/>
</dbReference>
<protein>
    <recommendedName>
        <fullName evidence="4 5">Large ribosomal subunit protein bL19</fullName>
    </recommendedName>
</protein>
<comment type="function">
    <text evidence="5 6">This protein is located at the 30S-50S ribosomal subunit interface and may play a role in the structure and function of the aminoacyl-tRNA binding site.</text>
</comment>
<keyword evidence="2 5" id="KW-0689">Ribosomal protein</keyword>
<reference evidence="7 8" key="1">
    <citation type="submission" date="2019-05" db="EMBL/GenBank/DDBJ databases">
        <title>Genome of Alcanivorax gelatiniphagus, an oil degrading marine bacteria.</title>
        <authorList>
            <person name="Kwon K.K."/>
        </authorList>
    </citation>
    <scope>NUCLEOTIDE SEQUENCE [LARGE SCALE GENOMIC DNA]</scope>
    <source>
        <strain evidence="7 8">MEBiC 08158</strain>
    </source>
</reference>
<comment type="caution">
    <text evidence="7">The sequence shown here is derived from an EMBL/GenBank/DDBJ whole genome shotgun (WGS) entry which is preliminary data.</text>
</comment>
<keyword evidence="3 5" id="KW-0687">Ribonucleoprotein</keyword>
<sequence length="118" mass="13385">MSGKKPLIQEIEQAQMKADVPEFGAGDTVTVQVKVKEGNRERLQAFQGVVIARRNRGLNSAFTVRKVSHGVGVERVFQLHSPIIDSIEVNRRGDVRRAKLYYLRERSGKSARIKEKIR</sequence>
<dbReference type="Proteomes" id="UP000739180">
    <property type="component" value="Unassembled WGS sequence"/>
</dbReference>
<comment type="similarity">
    <text evidence="1 5 6">Belongs to the bacterial ribosomal protein bL19 family.</text>
</comment>
<dbReference type="PIRSF" id="PIRSF002191">
    <property type="entry name" value="Ribosomal_L19"/>
    <property type="match status" value="1"/>
</dbReference>
<organism evidence="7 8">
    <name type="scientific">Alloalcanivorax gelatiniphagus</name>
    <dbReference type="NCBI Taxonomy" id="1194167"/>
    <lineage>
        <taxon>Bacteria</taxon>
        <taxon>Pseudomonadati</taxon>
        <taxon>Pseudomonadota</taxon>
        <taxon>Gammaproteobacteria</taxon>
        <taxon>Oceanospirillales</taxon>
        <taxon>Alcanivoracaceae</taxon>
        <taxon>Alloalcanivorax</taxon>
    </lineage>
</organism>
<evidence type="ECO:0000256" key="3">
    <source>
        <dbReference type="ARBA" id="ARBA00023274"/>
    </source>
</evidence>
<dbReference type="SUPFAM" id="SSF50104">
    <property type="entry name" value="Translation proteins SH3-like domain"/>
    <property type="match status" value="1"/>
</dbReference>
<dbReference type="PROSITE" id="PS01015">
    <property type="entry name" value="RIBOSOMAL_L19"/>
    <property type="match status" value="1"/>
</dbReference>
<dbReference type="Pfam" id="PF01245">
    <property type="entry name" value="Ribosomal_L19"/>
    <property type="match status" value="1"/>
</dbReference>
<dbReference type="GO" id="GO:0005840">
    <property type="term" value="C:ribosome"/>
    <property type="evidence" value="ECO:0007669"/>
    <property type="project" value="UniProtKB-KW"/>
</dbReference>
<evidence type="ECO:0000256" key="2">
    <source>
        <dbReference type="ARBA" id="ARBA00022980"/>
    </source>
</evidence>